<gene>
    <name evidence="2" type="ORF">HMPREF9498_01614</name>
</gene>
<dbReference type="Proteomes" id="UP000004846">
    <property type="component" value="Unassembled WGS sequence"/>
</dbReference>
<feature type="domain" description="VOC" evidence="1">
    <location>
        <begin position="17"/>
        <end position="143"/>
    </location>
</feature>
<protein>
    <submittedName>
        <fullName evidence="2">Glyoxalase family protein</fullName>
    </submittedName>
</protein>
<sequence length="328" mass="37341">MKRNEEIMMKKEDQLLGIHHVTAMTSDAEKNYHFFTDVLGMRLVKKTVNQDDIYTYHTYFADDLGTPGTTMTFFDFPNNPKGLKGTDTISRTGFRVPSDAALTYYENRFNEFAVKHTGISEEFGKKVLRFWDFDDQAYQLISDELNQGVAAGTPWKKGPVPTEFAIYGLGPVEIAISYFHEFKEVFEEILGFHVVAQEGNRYLLEVGQGGNGAQVVLVDDDTSSQAQQGYGEVHHVAFRLADRKSLGTWQALFDHLGLQNSGYVDRYYFESLYVRIGHILVELATDEPGFMGDEPYETLGEKLSLAPFLENRREYIESVIKPFNTKRA</sequence>
<evidence type="ECO:0000313" key="3">
    <source>
        <dbReference type="Proteomes" id="UP000004846"/>
    </source>
</evidence>
<dbReference type="PANTHER" id="PTHR36110:SF3">
    <property type="entry name" value="VOC DOMAIN-CONTAINING PROTEIN"/>
    <property type="match status" value="1"/>
</dbReference>
<dbReference type="PROSITE" id="PS51819">
    <property type="entry name" value="VOC"/>
    <property type="match status" value="1"/>
</dbReference>
<proteinExistence type="predicted"/>
<reference evidence="2 3" key="1">
    <citation type="submission" date="2010-07" db="EMBL/GenBank/DDBJ databases">
        <authorList>
            <person name="Sid Ahmed O."/>
        </authorList>
    </citation>
    <scope>NUCLEOTIDE SEQUENCE [LARGE SCALE GENOMIC DNA]</scope>
    <source>
        <strain evidence="2 3">TX4248</strain>
    </source>
</reference>
<dbReference type="InterPro" id="IPR029068">
    <property type="entry name" value="Glyas_Bleomycin-R_OHBP_Dase"/>
</dbReference>
<dbReference type="InterPro" id="IPR052537">
    <property type="entry name" value="Extradiol_RC_dioxygenase"/>
</dbReference>
<dbReference type="AlphaFoldDB" id="A0A125W5W5"/>
<dbReference type="SUPFAM" id="SSF54593">
    <property type="entry name" value="Glyoxalase/Bleomycin resistance protein/Dihydroxybiphenyl dioxygenase"/>
    <property type="match status" value="1"/>
</dbReference>
<name>A0A125W5W5_ENTFL</name>
<organism evidence="2 3">
    <name type="scientific">Enterococcus faecalis TX4248</name>
    <dbReference type="NCBI Taxonomy" id="749495"/>
    <lineage>
        <taxon>Bacteria</taxon>
        <taxon>Bacillati</taxon>
        <taxon>Bacillota</taxon>
        <taxon>Bacilli</taxon>
        <taxon>Lactobacillales</taxon>
        <taxon>Enterococcaceae</taxon>
        <taxon>Enterococcus</taxon>
    </lineage>
</organism>
<accession>A0A125W5W5</accession>
<dbReference type="Gene3D" id="3.10.180.10">
    <property type="entry name" value="2,3-Dihydroxybiphenyl 1,2-Dioxygenase, domain 1"/>
    <property type="match status" value="2"/>
</dbReference>
<evidence type="ECO:0000259" key="1">
    <source>
        <dbReference type="PROSITE" id="PS51819"/>
    </source>
</evidence>
<dbReference type="PANTHER" id="PTHR36110">
    <property type="entry name" value="RING-CLEAVING DIOXYGENASE MHQE-RELATED"/>
    <property type="match status" value="1"/>
</dbReference>
<evidence type="ECO:0000313" key="2">
    <source>
        <dbReference type="EMBL" id="EFM82677.1"/>
    </source>
</evidence>
<dbReference type="InterPro" id="IPR004360">
    <property type="entry name" value="Glyas_Fos-R_dOase_dom"/>
</dbReference>
<dbReference type="CDD" id="cd08347">
    <property type="entry name" value="PcpA_C_like"/>
    <property type="match status" value="1"/>
</dbReference>
<dbReference type="EMBL" id="AEBR01000054">
    <property type="protein sequence ID" value="EFM82677.1"/>
    <property type="molecule type" value="Genomic_DNA"/>
</dbReference>
<comment type="caution">
    <text evidence="2">The sequence shown here is derived from an EMBL/GenBank/DDBJ whole genome shotgun (WGS) entry which is preliminary data.</text>
</comment>
<dbReference type="HOGENOM" id="CLU_057821_2_0_9"/>
<dbReference type="InterPro" id="IPR037523">
    <property type="entry name" value="VOC_core"/>
</dbReference>
<dbReference type="Pfam" id="PF00903">
    <property type="entry name" value="Glyoxalase"/>
    <property type="match status" value="1"/>
</dbReference>